<name>A0A409X7C7_PSICY</name>
<dbReference type="PANTHER" id="PTHR14905">
    <property type="entry name" value="NG37"/>
    <property type="match status" value="1"/>
</dbReference>
<dbReference type="EMBL" id="NHYD01002450">
    <property type="protein sequence ID" value="PPQ86627.1"/>
    <property type="molecule type" value="Genomic_DNA"/>
</dbReference>
<feature type="region of interest" description="Disordered" evidence="1">
    <location>
        <begin position="616"/>
        <end position="844"/>
    </location>
</feature>
<keyword evidence="2" id="KW-0732">Signal</keyword>
<reference evidence="3 4" key="1">
    <citation type="journal article" date="2018" name="Evol. Lett.">
        <title>Horizontal gene cluster transfer increased hallucinogenic mushroom diversity.</title>
        <authorList>
            <person name="Reynolds H.T."/>
            <person name="Vijayakumar V."/>
            <person name="Gluck-Thaler E."/>
            <person name="Korotkin H.B."/>
            <person name="Matheny P.B."/>
            <person name="Slot J.C."/>
        </authorList>
    </citation>
    <scope>NUCLEOTIDE SEQUENCE [LARGE SCALE GENOMIC DNA]</scope>
    <source>
        <strain evidence="3 4">2631</strain>
    </source>
</reference>
<evidence type="ECO:0000256" key="1">
    <source>
        <dbReference type="SAM" id="MobiDB-lite"/>
    </source>
</evidence>
<evidence type="ECO:0000313" key="3">
    <source>
        <dbReference type="EMBL" id="PPQ86627.1"/>
    </source>
</evidence>
<evidence type="ECO:0000256" key="2">
    <source>
        <dbReference type="SAM" id="SignalP"/>
    </source>
</evidence>
<organism evidence="3 4">
    <name type="scientific">Psilocybe cyanescens</name>
    <dbReference type="NCBI Taxonomy" id="93625"/>
    <lineage>
        <taxon>Eukaryota</taxon>
        <taxon>Fungi</taxon>
        <taxon>Dikarya</taxon>
        <taxon>Basidiomycota</taxon>
        <taxon>Agaricomycotina</taxon>
        <taxon>Agaricomycetes</taxon>
        <taxon>Agaricomycetidae</taxon>
        <taxon>Agaricales</taxon>
        <taxon>Agaricineae</taxon>
        <taxon>Strophariaceae</taxon>
        <taxon>Psilocybe</taxon>
    </lineage>
</organism>
<feature type="compositionally biased region" description="Low complexity" evidence="1">
    <location>
        <begin position="672"/>
        <end position="682"/>
    </location>
</feature>
<protein>
    <recommendedName>
        <fullName evidence="5">Het-C-domain-containing protein</fullName>
    </recommendedName>
</protein>
<comment type="caution">
    <text evidence="3">The sequence shown here is derived from an EMBL/GenBank/DDBJ whole genome shotgun (WGS) entry which is preliminary data.</text>
</comment>
<dbReference type="Proteomes" id="UP000283269">
    <property type="component" value="Unassembled WGS sequence"/>
</dbReference>
<feature type="compositionally biased region" description="Basic residues" evidence="1">
    <location>
        <begin position="764"/>
        <end position="779"/>
    </location>
</feature>
<gene>
    <name evidence="3" type="ORF">CVT25_006811</name>
</gene>
<feature type="signal peptide" evidence="2">
    <location>
        <begin position="1"/>
        <end position="27"/>
    </location>
</feature>
<feature type="chain" id="PRO_5019411107" description="Het-C-domain-containing protein" evidence="2">
    <location>
        <begin position="28"/>
        <end position="844"/>
    </location>
</feature>
<feature type="compositionally biased region" description="Pro residues" evidence="1">
    <location>
        <begin position="695"/>
        <end position="705"/>
    </location>
</feature>
<dbReference type="STRING" id="93625.A0A409X7C7"/>
<accession>A0A409X7C7</accession>
<dbReference type="AlphaFoldDB" id="A0A409X7C7"/>
<dbReference type="OrthoDB" id="2506204at2759"/>
<evidence type="ECO:0008006" key="5">
    <source>
        <dbReference type="Google" id="ProtNLM"/>
    </source>
</evidence>
<feature type="compositionally biased region" description="Gly residues" evidence="1">
    <location>
        <begin position="651"/>
        <end position="664"/>
    </location>
</feature>
<proteinExistence type="predicted"/>
<feature type="compositionally biased region" description="Polar residues" evidence="1">
    <location>
        <begin position="712"/>
        <end position="724"/>
    </location>
</feature>
<dbReference type="Pfam" id="PF07217">
    <property type="entry name" value="Het-C"/>
    <property type="match status" value="1"/>
</dbReference>
<feature type="compositionally biased region" description="Gly residues" evidence="1">
    <location>
        <begin position="780"/>
        <end position="801"/>
    </location>
</feature>
<dbReference type="InterPro" id="IPR052577">
    <property type="entry name" value="VWA7"/>
</dbReference>
<feature type="compositionally biased region" description="Low complexity" evidence="1">
    <location>
        <begin position="742"/>
        <end position="761"/>
    </location>
</feature>
<sequence>MASNNSPFLLILFVIFAFCLSNNGVYAFGAGNIPSFAYMEGRAFRHGDIEDILSELVKRGAGGGFALASLISKGKKFNGLDVKRVYFGNWLRDYSQAVDIASLKKLQLQTIINLCMALGFLAHGYATHEFEVTEERLGVYLPTEHIDNPKGYGAGEDARQYHPKLRGPVNPQELEVDPRTGMKNYIANEQGPWDTSKALVRRTLEQCIHRGRQNRATGDKADEYEAFRLLGQALHTLEDYSAHSNFCELALVSMGHEQVFVHVGDQVRIQAPNGKRVAPIVTGSFGSSDFIHSLLGEATDHLASVTDLNKELDKARTKSLSQTRGPGGPTLNPADALRELFFTLPGGAGGDMSRDLDNIERIRAGPAAGGKNPDQMSPQELHAVLWQVLTFRDSVVKKISKTIEKIPGLGPLIEKLMDSISVFVFTTLEPFLKPILKTATSGLQTVSGEVIDNHDQYEVFNDPRASDPTHSFLSKDHFNLILNEPAGQIARIIVAHSVKLISAAWDDNSKDVHQITEDILQCLFHPDFHNNNSQIQREMMQCMTNWISKVPNQHSTIQRLSKDSVRNHQNIRLAGEGGAPESQGSFAEGQAHQFQQTLAGYASNVPGVAQAQSIFGSGSGQKRETPGSGFPGAGAGYGQGPPPGGQSTSYYGGGAPPAPGGYGAPSGPPPSSYGGQAPASPSHGPPPSSYGGQAPAPPSHGPPQPQHGGYASSYTPSYGQDTSFPSAGPSFPDGAGGGGGAPSFPGAAPSFPGATPGFPGAEQHHHHGHHEHHHEHHQGHGGPGGYGPGGGGPGFPGGPEGFGAPPEPGAYGFPGADPYQGNSAPPQFPGGSNPYYGGGGPGGW</sequence>
<dbReference type="InParanoid" id="A0A409X7C7"/>
<keyword evidence="4" id="KW-1185">Reference proteome</keyword>
<feature type="compositionally biased region" description="Gly residues" evidence="1">
    <location>
        <begin position="629"/>
        <end position="639"/>
    </location>
</feature>
<dbReference type="PANTHER" id="PTHR14905:SF7">
    <property type="entry name" value="VON WILLEBRAND FACTOR A DOMAIN-CONTAINING PROTEIN 7"/>
    <property type="match status" value="1"/>
</dbReference>
<dbReference type="InterPro" id="IPR010816">
    <property type="entry name" value="Het-C"/>
</dbReference>
<evidence type="ECO:0000313" key="4">
    <source>
        <dbReference type="Proteomes" id="UP000283269"/>
    </source>
</evidence>